<dbReference type="EMBL" id="BMJS01000020">
    <property type="protein sequence ID" value="GGG00630.1"/>
    <property type="molecule type" value="Genomic_DNA"/>
</dbReference>
<organism evidence="2 3">
    <name type="scientific">Cysteiniphilum litorale</name>
    <dbReference type="NCBI Taxonomy" id="2056700"/>
    <lineage>
        <taxon>Bacteria</taxon>
        <taxon>Pseudomonadati</taxon>
        <taxon>Pseudomonadota</taxon>
        <taxon>Gammaproteobacteria</taxon>
        <taxon>Thiotrichales</taxon>
        <taxon>Fastidiosibacteraceae</taxon>
        <taxon>Cysteiniphilum</taxon>
    </lineage>
</organism>
<name>A0A8J2Z511_9GAMM</name>
<reference evidence="2" key="1">
    <citation type="journal article" date="2014" name="Int. J. Syst. Evol. Microbiol.">
        <title>Complete genome sequence of Corynebacterium casei LMG S-19264T (=DSM 44701T), isolated from a smear-ripened cheese.</title>
        <authorList>
            <consortium name="US DOE Joint Genome Institute (JGI-PGF)"/>
            <person name="Walter F."/>
            <person name="Albersmeier A."/>
            <person name="Kalinowski J."/>
            <person name="Ruckert C."/>
        </authorList>
    </citation>
    <scope>NUCLEOTIDE SEQUENCE</scope>
    <source>
        <strain evidence="2">CGMCC 1.15758</strain>
    </source>
</reference>
<feature type="transmembrane region" description="Helical" evidence="1">
    <location>
        <begin position="21"/>
        <end position="46"/>
    </location>
</feature>
<dbReference type="RefSeq" id="WP_117003023.1">
    <property type="nucleotide sequence ID" value="NZ_BMJS01000020.1"/>
</dbReference>
<dbReference type="OrthoDB" id="7652114at2"/>
<dbReference type="Pfam" id="PF19883">
    <property type="entry name" value="DUF6356"/>
    <property type="match status" value="1"/>
</dbReference>
<protein>
    <recommendedName>
        <fullName evidence="4">Capsule biosynthesis protein</fullName>
    </recommendedName>
</protein>
<reference evidence="2" key="2">
    <citation type="submission" date="2020-09" db="EMBL/GenBank/DDBJ databases">
        <authorList>
            <person name="Sun Q."/>
            <person name="Zhou Y."/>
        </authorList>
    </citation>
    <scope>NUCLEOTIDE SEQUENCE</scope>
    <source>
        <strain evidence="2">CGMCC 1.15758</strain>
    </source>
</reference>
<dbReference type="InterPro" id="IPR045936">
    <property type="entry name" value="DUF6356"/>
</dbReference>
<gene>
    <name evidence="2" type="ORF">GCM10010995_17480</name>
</gene>
<evidence type="ECO:0000256" key="1">
    <source>
        <dbReference type="SAM" id="Phobius"/>
    </source>
</evidence>
<keyword evidence="1" id="KW-0812">Transmembrane</keyword>
<evidence type="ECO:0000313" key="3">
    <source>
        <dbReference type="Proteomes" id="UP000636949"/>
    </source>
</evidence>
<dbReference type="AlphaFoldDB" id="A0A8J2Z511"/>
<proteinExistence type="predicted"/>
<sequence length="70" mass="7993">MNYLTKHLNDINEGYFQHAKEALYCGVLMIAAGIFCSIHAILPFLFEKTASSILNKLQQRFKKRLGSKCD</sequence>
<evidence type="ECO:0000313" key="2">
    <source>
        <dbReference type="EMBL" id="GGG00630.1"/>
    </source>
</evidence>
<dbReference type="Proteomes" id="UP000636949">
    <property type="component" value="Unassembled WGS sequence"/>
</dbReference>
<comment type="caution">
    <text evidence="2">The sequence shown here is derived from an EMBL/GenBank/DDBJ whole genome shotgun (WGS) entry which is preliminary data.</text>
</comment>
<accession>A0A8J2Z511</accession>
<keyword evidence="1" id="KW-0472">Membrane</keyword>
<evidence type="ECO:0008006" key="4">
    <source>
        <dbReference type="Google" id="ProtNLM"/>
    </source>
</evidence>
<keyword evidence="3" id="KW-1185">Reference proteome</keyword>
<keyword evidence="1" id="KW-1133">Transmembrane helix</keyword>